<evidence type="ECO:0000256" key="1">
    <source>
        <dbReference type="SAM" id="MobiDB-lite"/>
    </source>
</evidence>
<dbReference type="InterPro" id="IPR025641">
    <property type="entry name" value="DUF4340"/>
</dbReference>
<dbReference type="Pfam" id="PF14238">
    <property type="entry name" value="DUF4340"/>
    <property type="match status" value="1"/>
</dbReference>
<dbReference type="EMBL" id="QRVL01000020">
    <property type="protein sequence ID" value="RGS36675.1"/>
    <property type="molecule type" value="Genomic_DNA"/>
</dbReference>
<feature type="compositionally biased region" description="Low complexity" evidence="1">
    <location>
        <begin position="203"/>
        <end position="214"/>
    </location>
</feature>
<comment type="caution">
    <text evidence="3">The sequence shown here is derived from an EMBL/GenBank/DDBJ whole genome shotgun (WGS) entry which is preliminary data.</text>
</comment>
<evidence type="ECO:0000259" key="2">
    <source>
        <dbReference type="Pfam" id="PF14238"/>
    </source>
</evidence>
<evidence type="ECO:0000313" key="4">
    <source>
        <dbReference type="Proteomes" id="UP000266172"/>
    </source>
</evidence>
<dbReference type="Proteomes" id="UP000266172">
    <property type="component" value="Unassembled WGS sequence"/>
</dbReference>
<reference evidence="3 4" key="1">
    <citation type="submission" date="2018-08" db="EMBL/GenBank/DDBJ databases">
        <title>A genome reference for cultivated species of the human gut microbiota.</title>
        <authorList>
            <person name="Zou Y."/>
            <person name="Xue W."/>
            <person name="Luo G."/>
        </authorList>
    </citation>
    <scope>NUCLEOTIDE SEQUENCE [LARGE SCALE GENOMIC DNA]</scope>
    <source>
        <strain evidence="3 4">AF22-12AC</strain>
    </source>
</reference>
<accession>A0A395V3C8</accession>
<feature type="region of interest" description="Disordered" evidence="1">
    <location>
        <begin position="170"/>
        <end position="214"/>
    </location>
</feature>
<organism evidence="3 4">
    <name type="scientific">Roseburia hominis</name>
    <dbReference type="NCBI Taxonomy" id="301301"/>
    <lineage>
        <taxon>Bacteria</taxon>
        <taxon>Bacillati</taxon>
        <taxon>Bacillota</taxon>
        <taxon>Clostridia</taxon>
        <taxon>Lachnospirales</taxon>
        <taxon>Lachnospiraceae</taxon>
        <taxon>Roseburia</taxon>
    </lineage>
</organism>
<dbReference type="AlphaFoldDB" id="A0A395V3C8"/>
<dbReference type="RefSeq" id="WP_118098379.1">
    <property type="nucleotide sequence ID" value="NZ_QRVL01000020.1"/>
</dbReference>
<evidence type="ECO:0000313" key="3">
    <source>
        <dbReference type="EMBL" id="RGS36675.1"/>
    </source>
</evidence>
<protein>
    <submittedName>
        <fullName evidence="3">DUF4340 domain-containing protein</fullName>
    </submittedName>
</protein>
<feature type="domain" description="DUF4340" evidence="2">
    <location>
        <begin position="76"/>
        <end position="180"/>
    </location>
</feature>
<feature type="compositionally biased region" description="Acidic residues" evidence="1">
    <location>
        <begin position="178"/>
        <end position="189"/>
    </location>
</feature>
<gene>
    <name evidence="3" type="ORF">DWX93_15250</name>
</gene>
<proteinExistence type="predicted"/>
<name>A0A395V3C8_9FIRM</name>
<sequence length="214" mass="23247">MKKQKKQFVGMLLVLAVLAAAYGGIHVYNQKQEKKEASEEEAEKLTVVDFKTDDVTAFSYVLGGQVYAYTKTDGEWTWDGDISLTLDTSQIDAMLDAVTGLTAESEITDGEDLVQYGLENPSGIITFTTADGTMTLQLGDKNAVTGQYYLKVAESDKIYLVSRDLSGTFSKTPQELLKEEETEETESVDATEGVEAAAGVDATESTVSEDSTEE</sequence>